<dbReference type="OrthoDB" id="5244065at2"/>
<reference evidence="2 3" key="1">
    <citation type="journal article" date="2013" name="Biodegradation">
        <title>Quantitative proteomic analysis of ibuprofen-degrading Patulibacter sp. strain I11.</title>
        <authorList>
            <person name="Almeida B."/>
            <person name="Kjeldal H."/>
            <person name="Lolas I."/>
            <person name="Knudsen A.D."/>
            <person name="Carvalho G."/>
            <person name="Nielsen K.L."/>
            <person name="Barreto Crespo M.T."/>
            <person name="Stensballe A."/>
            <person name="Nielsen J.L."/>
        </authorList>
    </citation>
    <scope>NUCLEOTIDE SEQUENCE [LARGE SCALE GENOMIC DNA]</scope>
    <source>
        <strain evidence="2 3">I11</strain>
    </source>
</reference>
<evidence type="ECO:0000313" key="3">
    <source>
        <dbReference type="Proteomes" id="UP000005143"/>
    </source>
</evidence>
<sequence length="236" mass="26299">MVPRPRKQKVLQRPRRSRDGRPGRADGGRRRVGPEILIVVAAVLLALPALGVGRDPTPPQSLQRPVPPERFSRQNVGFGTLMRLPEEPWSVRTAGESDTGPFRASASSGPAVLSVWVYPRGRRGPRGHDQLNLARRRLTAASRTRDATFKTVASALTRYDRLPAIELRGTETILGRPRTVRSVHVFVGGREIVIDAYAPAEDFRRVDRTVFRPILESLRVAPDWRTLREQDRAGSG</sequence>
<keyword evidence="3" id="KW-1185">Reference proteome</keyword>
<gene>
    <name evidence="2" type="ORF">PAI11_14360</name>
</gene>
<name>H0E3R2_9ACTN</name>
<dbReference type="AlphaFoldDB" id="H0E3R2"/>
<proteinExistence type="predicted"/>
<accession>H0E3R2</accession>
<feature type="compositionally biased region" description="Basic residues" evidence="1">
    <location>
        <begin position="1"/>
        <end position="16"/>
    </location>
</feature>
<dbReference type="RefSeq" id="WP_007572576.1">
    <property type="nucleotide sequence ID" value="NZ_AGUD01000079.1"/>
</dbReference>
<dbReference type="EMBL" id="AGUD01000079">
    <property type="protein sequence ID" value="EHN11682.1"/>
    <property type="molecule type" value="Genomic_DNA"/>
</dbReference>
<protein>
    <submittedName>
        <fullName evidence="2">Uncharacterized protein</fullName>
    </submittedName>
</protein>
<evidence type="ECO:0000256" key="1">
    <source>
        <dbReference type="SAM" id="MobiDB-lite"/>
    </source>
</evidence>
<dbReference type="Proteomes" id="UP000005143">
    <property type="component" value="Unassembled WGS sequence"/>
</dbReference>
<feature type="region of interest" description="Disordered" evidence="1">
    <location>
        <begin position="51"/>
        <end position="73"/>
    </location>
</feature>
<feature type="region of interest" description="Disordered" evidence="1">
    <location>
        <begin position="1"/>
        <end position="29"/>
    </location>
</feature>
<organism evidence="2 3">
    <name type="scientific">Patulibacter medicamentivorans</name>
    <dbReference type="NCBI Taxonomy" id="1097667"/>
    <lineage>
        <taxon>Bacteria</taxon>
        <taxon>Bacillati</taxon>
        <taxon>Actinomycetota</taxon>
        <taxon>Thermoleophilia</taxon>
        <taxon>Solirubrobacterales</taxon>
        <taxon>Patulibacteraceae</taxon>
        <taxon>Patulibacter</taxon>
    </lineage>
</organism>
<feature type="compositionally biased region" description="Basic and acidic residues" evidence="1">
    <location>
        <begin position="17"/>
        <end position="29"/>
    </location>
</feature>
<comment type="caution">
    <text evidence="2">The sequence shown here is derived from an EMBL/GenBank/DDBJ whole genome shotgun (WGS) entry which is preliminary data.</text>
</comment>
<evidence type="ECO:0000313" key="2">
    <source>
        <dbReference type="EMBL" id="EHN11682.1"/>
    </source>
</evidence>